<organism evidence="2 3">
    <name type="scientific">Ridgeia piscesae</name>
    <name type="common">Tubeworm</name>
    <dbReference type="NCBI Taxonomy" id="27915"/>
    <lineage>
        <taxon>Eukaryota</taxon>
        <taxon>Metazoa</taxon>
        <taxon>Spiralia</taxon>
        <taxon>Lophotrochozoa</taxon>
        <taxon>Annelida</taxon>
        <taxon>Polychaeta</taxon>
        <taxon>Sedentaria</taxon>
        <taxon>Canalipalpata</taxon>
        <taxon>Sabellida</taxon>
        <taxon>Siboglinidae</taxon>
        <taxon>Ridgeia</taxon>
    </lineage>
</organism>
<evidence type="ECO:0000313" key="2">
    <source>
        <dbReference type="EMBL" id="KAK2184326.1"/>
    </source>
</evidence>
<keyword evidence="3" id="KW-1185">Reference proteome</keyword>
<accession>A0AAD9UCK2</accession>
<evidence type="ECO:0000256" key="1">
    <source>
        <dbReference type="SAM" id="SignalP"/>
    </source>
</evidence>
<dbReference type="EMBL" id="JAODUO010000271">
    <property type="protein sequence ID" value="KAK2184326.1"/>
    <property type="molecule type" value="Genomic_DNA"/>
</dbReference>
<dbReference type="AlphaFoldDB" id="A0AAD9UCK2"/>
<sequence>MVVLVAMTVAWASTATGIMLKPSQADKDCNNGCFDAYYNEAGDCRNQVGSGYTYITTCLHESENSMRKCFLLCLKAKRRRDRLNQLGAKA</sequence>
<feature type="chain" id="PRO_5042028315" evidence="1">
    <location>
        <begin position="26"/>
        <end position="90"/>
    </location>
</feature>
<keyword evidence="1" id="KW-0732">Signal</keyword>
<proteinExistence type="predicted"/>
<gene>
    <name evidence="2" type="ORF">NP493_270g03011</name>
</gene>
<name>A0AAD9UCK2_RIDPI</name>
<comment type="caution">
    <text evidence="2">The sequence shown here is derived from an EMBL/GenBank/DDBJ whole genome shotgun (WGS) entry which is preliminary data.</text>
</comment>
<protein>
    <submittedName>
        <fullName evidence="2">Uncharacterized protein</fullName>
    </submittedName>
</protein>
<feature type="signal peptide" evidence="1">
    <location>
        <begin position="1"/>
        <end position="25"/>
    </location>
</feature>
<reference evidence="2" key="1">
    <citation type="journal article" date="2023" name="Mol. Biol. Evol.">
        <title>Third-Generation Sequencing Reveals the Adaptive Role of the Epigenome in Three Deep-Sea Polychaetes.</title>
        <authorList>
            <person name="Perez M."/>
            <person name="Aroh O."/>
            <person name="Sun Y."/>
            <person name="Lan Y."/>
            <person name="Juniper S.K."/>
            <person name="Young C.R."/>
            <person name="Angers B."/>
            <person name="Qian P.Y."/>
        </authorList>
    </citation>
    <scope>NUCLEOTIDE SEQUENCE</scope>
    <source>
        <strain evidence="2">R07B-5</strain>
    </source>
</reference>
<dbReference type="Proteomes" id="UP001209878">
    <property type="component" value="Unassembled WGS sequence"/>
</dbReference>
<evidence type="ECO:0000313" key="3">
    <source>
        <dbReference type="Proteomes" id="UP001209878"/>
    </source>
</evidence>